<proteinExistence type="inferred from homology"/>
<gene>
    <name evidence="12" type="ORF">Airi02_084060</name>
</gene>
<evidence type="ECO:0008006" key="14">
    <source>
        <dbReference type="Google" id="ProtNLM"/>
    </source>
</evidence>
<keyword evidence="7 11" id="KW-1133">Transmembrane helix</keyword>
<dbReference type="AlphaFoldDB" id="A0A9W6SDY4"/>
<keyword evidence="4" id="KW-1003">Cell membrane</keyword>
<organism evidence="12 13">
    <name type="scientific">Actinoallomurus iriomotensis</name>
    <dbReference type="NCBI Taxonomy" id="478107"/>
    <lineage>
        <taxon>Bacteria</taxon>
        <taxon>Bacillati</taxon>
        <taxon>Actinomycetota</taxon>
        <taxon>Actinomycetes</taxon>
        <taxon>Streptosporangiales</taxon>
        <taxon>Thermomonosporaceae</taxon>
        <taxon>Actinoallomurus</taxon>
    </lineage>
</organism>
<dbReference type="Proteomes" id="UP001165074">
    <property type="component" value="Unassembled WGS sequence"/>
</dbReference>
<dbReference type="PRINTS" id="PR01853">
    <property type="entry name" value="YAJCTRNLCASE"/>
</dbReference>
<keyword evidence="13" id="KW-1185">Reference proteome</keyword>
<dbReference type="PANTHER" id="PTHR33909">
    <property type="entry name" value="SEC TRANSLOCON ACCESSORY COMPLEX SUBUNIT YAJC"/>
    <property type="match status" value="1"/>
</dbReference>
<dbReference type="EMBL" id="BSTK01000016">
    <property type="protein sequence ID" value="GLY90477.1"/>
    <property type="molecule type" value="Genomic_DNA"/>
</dbReference>
<comment type="similarity">
    <text evidence="2">Belongs to the YajC family.</text>
</comment>
<evidence type="ECO:0000256" key="1">
    <source>
        <dbReference type="ARBA" id="ARBA00004162"/>
    </source>
</evidence>
<dbReference type="PANTHER" id="PTHR33909:SF1">
    <property type="entry name" value="SEC TRANSLOCON ACCESSORY COMPLEX SUBUNIT YAJC"/>
    <property type="match status" value="1"/>
</dbReference>
<name>A0A9W6SDY4_9ACTN</name>
<comment type="caution">
    <text evidence="12">The sequence shown here is derived from an EMBL/GenBank/DDBJ whole genome shotgun (WGS) entry which is preliminary data.</text>
</comment>
<sequence>MQGNTELIALTQLAAQKSNPLVTLLPIILIGVVFYFLLFRPQRKRQQQQQQMQRQIEPGQRVMTTAGMLADVVAIEDDHVVLEIAPGVEVRYVKQAIAQVVPDEDPEDPEEIEDEAEDEDDAEETGESTQAEESEEEEAPKAGETLQDEVEAKTETLPGATGKKTGDAPLNDGEDKSGKRPSA</sequence>
<keyword evidence="5 11" id="KW-0812">Transmembrane</keyword>
<evidence type="ECO:0000256" key="8">
    <source>
        <dbReference type="ARBA" id="ARBA00023010"/>
    </source>
</evidence>
<evidence type="ECO:0000256" key="11">
    <source>
        <dbReference type="SAM" id="Phobius"/>
    </source>
</evidence>
<dbReference type="NCBIfam" id="TIGR00739">
    <property type="entry name" value="yajC"/>
    <property type="match status" value="1"/>
</dbReference>
<evidence type="ECO:0000256" key="9">
    <source>
        <dbReference type="ARBA" id="ARBA00023136"/>
    </source>
</evidence>
<feature type="transmembrane region" description="Helical" evidence="11">
    <location>
        <begin position="20"/>
        <end position="39"/>
    </location>
</feature>
<dbReference type="Pfam" id="PF02699">
    <property type="entry name" value="YajC"/>
    <property type="match status" value="1"/>
</dbReference>
<evidence type="ECO:0000256" key="5">
    <source>
        <dbReference type="ARBA" id="ARBA00022692"/>
    </source>
</evidence>
<reference evidence="12" key="1">
    <citation type="submission" date="2023-03" db="EMBL/GenBank/DDBJ databases">
        <title>Actinoallomurus iriomotensis NBRC 103684.</title>
        <authorList>
            <person name="Ichikawa N."/>
            <person name="Sato H."/>
            <person name="Tonouchi N."/>
        </authorList>
    </citation>
    <scope>NUCLEOTIDE SEQUENCE</scope>
    <source>
        <strain evidence="12">NBRC 103684</strain>
    </source>
</reference>
<evidence type="ECO:0000256" key="4">
    <source>
        <dbReference type="ARBA" id="ARBA00022475"/>
    </source>
</evidence>
<evidence type="ECO:0000256" key="2">
    <source>
        <dbReference type="ARBA" id="ARBA00006742"/>
    </source>
</evidence>
<feature type="compositionally biased region" description="Basic and acidic residues" evidence="10">
    <location>
        <begin position="173"/>
        <end position="183"/>
    </location>
</feature>
<evidence type="ECO:0000313" key="12">
    <source>
        <dbReference type="EMBL" id="GLY90477.1"/>
    </source>
</evidence>
<feature type="compositionally biased region" description="Acidic residues" evidence="10">
    <location>
        <begin position="102"/>
        <end position="138"/>
    </location>
</feature>
<dbReference type="SMART" id="SM01323">
    <property type="entry name" value="YajC"/>
    <property type="match status" value="1"/>
</dbReference>
<feature type="region of interest" description="Disordered" evidence="10">
    <location>
        <begin position="99"/>
        <end position="183"/>
    </location>
</feature>
<evidence type="ECO:0000313" key="13">
    <source>
        <dbReference type="Proteomes" id="UP001165074"/>
    </source>
</evidence>
<keyword evidence="3" id="KW-0813">Transport</keyword>
<keyword evidence="6" id="KW-0653">Protein transport</keyword>
<evidence type="ECO:0000256" key="6">
    <source>
        <dbReference type="ARBA" id="ARBA00022927"/>
    </source>
</evidence>
<evidence type="ECO:0000256" key="3">
    <source>
        <dbReference type="ARBA" id="ARBA00022448"/>
    </source>
</evidence>
<evidence type="ECO:0000256" key="10">
    <source>
        <dbReference type="SAM" id="MobiDB-lite"/>
    </source>
</evidence>
<dbReference type="InterPro" id="IPR003849">
    <property type="entry name" value="Preprotein_translocase_YajC"/>
</dbReference>
<evidence type="ECO:0000256" key="7">
    <source>
        <dbReference type="ARBA" id="ARBA00022989"/>
    </source>
</evidence>
<keyword evidence="8" id="KW-0811">Translocation</keyword>
<dbReference type="RefSeq" id="WP_285581412.1">
    <property type="nucleotide sequence ID" value="NZ_BSTK01000016.1"/>
</dbReference>
<comment type="subcellular location">
    <subcellularLocation>
        <location evidence="1">Cell membrane</location>
        <topology evidence="1">Single-pass membrane protein</topology>
    </subcellularLocation>
</comment>
<keyword evidence="9 11" id="KW-0472">Membrane</keyword>
<dbReference type="GO" id="GO:0005886">
    <property type="term" value="C:plasma membrane"/>
    <property type="evidence" value="ECO:0007669"/>
    <property type="project" value="UniProtKB-SubCell"/>
</dbReference>
<dbReference type="GO" id="GO:0015031">
    <property type="term" value="P:protein transport"/>
    <property type="evidence" value="ECO:0007669"/>
    <property type="project" value="UniProtKB-KW"/>
</dbReference>
<protein>
    <recommendedName>
        <fullName evidence="14">Preprotein translocase subunit YajC</fullName>
    </recommendedName>
</protein>
<accession>A0A9W6SDY4</accession>